<organism evidence="1 2">
    <name type="scientific">Wuchereria bancrofti</name>
    <dbReference type="NCBI Taxonomy" id="6293"/>
    <lineage>
        <taxon>Eukaryota</taxon>
        <taxon>Metazoa</taxon>
        <taxon>Ecdysozoa</taxon>
        <taxon>Nematoda</taxon>
        <taxon>Chromadorea</taxon>
        <taxon>Rhabditida</taxon>
        <taxon>Spirurina</taxon>
        <taxon>Spiruromorpha</taxon>
        <taxon>Filarioidea</taxon>
        <taxon>Onchocercidae</taxon>
        <taxon>Wuchereria</taxon>
    </lineage>
</organism>
<sequence length="54" mass="6305">MIARSGYIKKHNNRQRDNHLNKMVIQSTCCSVQNEDQTTVTPVNIDVPETDQFW</sequence>
<name>J9E2U1_WUCBA</name>
<protein>
    <submittedName>
        <fullName evidence="1">Uncharacterized protein</fullName>
    </submittedName>
</protein>
<evidence type="ECO:0000313" key="1">
    <source>
        <dbReference type="EMBL" id="EJW76473.1"/>
    </source>
</evidence>
<dbReference type="AlphaFoldDB" id="J9E2U1"/>
<reference evidence="2" key="1">
    <citation type="submission" date="2012-08" db="EMBL/GenBank/DDBJ databases">
        <title>The Genome Sequence of Wuchereria bancrofti.</title>
        <authorList>
            <person name="Nutman T.B."/>
            <person name="Fink D.L."/>
            <person name="Russ C."/>
            <person name="Young S."/>
            <person name="Zeng Q."/>
            <person name="Koehrsen M."/>
            <person name="Alvarado L."/>
            <person name="Berlin A."/>
            <person name="Chapman S.B."/>
            <person name="Chen Z."/>
            <person name="Freedman E."/>
            <person name="Gellesch M."/>
            <person name="Goldberg J."/>
            <person name="Griggs A."/>
            <person name="Gujja S."/>
            <person name="Heilman E.R."/>
            <person name="Heiman D."/>
            <person name="Hepburn T."/>
            <person name="Howarth C."/>
            <person name="Jen D."/>
            <person name="Larson L."/>
            <person name="Lewis B."/>
            <person name="Mehta T."/>
            <person name="Park D."/>
            <person name="Pearson M."/>
            <person name="Roberts A."/>
            <person name="Saif S."/>
            <person name="Shea T."/>
            <person name="Shenoy N."/>
            <person name="Sisk P."/>
            <person name="Stolte C."/>
            <person name="Sykes S."/>
            <person name="Walk T."/>
            <person name="White J."/>
            <person name="Yandava C."/>
            <person name="Haas B."/>
            <person name="Henn M.R."/>
            <person name="Nusbaum C."/>
            <person name="Birren B."/>
        </authorList>
    </citation>
    <scope>NUCLEOTIDE SEQUENCE [LARGE SCALE GENOMIC DNA]</scope>
    <source>
        <strain evidence="2">NA</strain>
    </source>
</reference>
<dbReference type="EMBL" id="ADBV01009025">
    <property type="protein sequence ID" value="EJW76473.1"/>
    <property type="molecule type" value="Genomic_DNA"/>
</dbReference>
<comment type="caution">
    <text evidence="1">The sequence shown here is derived from an EMBL/GenBank/DDBJ whole genome shotgun (WGS) entry which is preliminary data.</text>
</comment>
<gene>
    <name evidence="1" type="ORF">WUBG_12619</name>
</gene>
<proteinExistence type="predicted"/>
<evidence type="ECO:0000313" key="2">
    <source>
        <dbReference type="Proteomes" id="UP000004810"/>
    </source>
</evidence>
<dbReference type="Proteomes" id="UP000004810">
    <property type="component" value="Unassembled WGS sequence"/>
</dbReference>
<accession>J9E2U1</accession>
<feature type="non-terminal residue" evidence="1">
    <location>
        <position position="54"/>
    </location>
</feature>